<dbReference type="GO" id="GO:0000027">
    <property type="term" value="P:ribosomal large subunit assembly"/>
    <property type="evidence" value="ECO:0007669"/>
    <property type="project" value="UniProtKB-UniRule"/>
</dbReference>
<dbReference type="Proteomes" id="UP000176404">
    <property type="component" value="Unassembled WGS sequence"/>
</dbReference>
<dbReference type="EMBL" id="MGHD01000004">
    <property type="protein sequence ID" value="OGM60428.1"/>
    <property type="molecule type" value="Genomic_DNA"/>
</dbReference>
<dbReference type="InterPro" id="IPR035566">
    <property type="entry name" value="Ribosomal_protein_bL20_C"/>
</dbReference>
<dbReference type="SUPFAM" id="SSF74731">
    <property type="entry name" value="Ribosomal protein L20"/>
    <property type="match status" value="1"/>
</dbReference>
<evidence type="ECO:0000313" key="8">
    <source>
        <dbReference type="Proteomes" id="UP000176404"/>
    </source>
</evidence>
<evidence type="ECO:0000256" key="2">
    <source>
        <dbReference type="ARBA" id="ARBA00022980"/>
    </source>
</evidence>
<accession>A0A1F8BAN7</accession>
<evidence type="ECO:0000256" key="3">
    <source>
        <dbReference type="ARBA" id="ARBA00023274"/>
    </source>
</evidence>
<reference evidence="7 8" key="1">
    <citation type="journal article" date="2016" name="Nat. Commun.">
        <title>Thousands of microbial genomes shed light on interconnected biogeochemical processes in an aquifer system.</title>
        <authorList>
            <person name="Anantharaman K."/>
            <person name="Brown C.T."/>
            <person name="Hug L.A."/>
            <person name="Sharon I."/>
            <person name="Castelle C.J."/>
            <person name="Probst A.J."/>
            <person name="Thomas B.C."/>
            <person name="Singh A."/>
            <person name="Wilkins M.J."/>
            <person name="Karaoz U."/>
            <person name="Brodie E.L."/>
            <person name="Williams K.H."/>
            <person name="Hubbard S.S."/>
            <person name="Banfield J.F."/>
        </authorList>
    </citation>
    <scope>NUCLEOTIDE SEQUENCE [LARGE SCALE GENOMIC DNA]</scope>
</reference>
<dbReference type="NCBIfam" id="TIGR01032">
    <property type="entry name" value="rplT_bact"/>
    <property type="match status" value="1"/>
</dbReference>
<comment type="function">
    <text evidence="5 6">Binds directly to 23S ribosomal RNA and is necessary for the in vitro assembly process of the 50S ribosomal subunit. It is not involved in the protein synthesizing functions of that subunit.</text>
</comment>
<gene>
    <name evidence="5" type="primary">rplT</name>
    <name evidence="7" type="ORF">A2892_00135</name>
</gene>
<evidence type="ECO:0000256" key="5">
    <source>
        <dbReference type="HAMAP-Rule" id="MF_00382"/>
    </source>
</evidence>
<dbReference type="Pfam" id="PF00453">
    <property type="entry name" value="Ribosomal_L20"/>
    <property type="match status" value="1"/>
</dbReference>
<evidence type="ECO:0000313" key="7">
    <source>
        <dbReference type="EMBL" id="OGM60428.1"/>
    </source>
</evidence>
<dbReference type="GO" id="GO:0019843">
    <property type="term" value="F:rRNA binding"/>
    <property type="evidence" value="ECO:0007669"/>
    <property type="project" value="UniProtKB-UniRule"/>
</dbReference>
<evidence type="ECO:0000256" key="6">
    <source>
        <dbReference type="RuleBase" id="RU000560"/>
    </source>
</evidence>
<proteinExistence type="inferred from homology"/>
<dbReference type="CDD" id="cd07026">
    <property type="entry name" value="Ribosomal_L20"/>
    <property type="match status" value="1"/>
</dbReference>
<dbReference type="GO" id="GO:0003735">
    <property type="term" value="F:structural constituent of ribosome"/>
    <property type="evidence" value="ECO:0007669"/>
    <property type="project" value="InterPro"/>
</dbReference>
<keyword evidence="3 5" id="KW-0687">Ribonucleoprotein</keyword>
<dbReference type="InterPro" id="IPR005813">
    <property type="entry name" value="Ribosomal_bL20"/>
</dbReference>
<organism evidence="7 8">
    <name type="scientific">Candidatus Woesebacteria bacterium RIFCSPLOWO2_01_FULL_39_10b</name>
    <dbReference type="NCBI Taxonomy" id="1802517"/>
    <lineage>
        <taxon>Bacteria</taxon>
        <taxon>Candidatus Woeseibacteriota</taxon>
    </lineage>
</organism>
<dbReference type="PRINTS" id="PR00062">
    <property type="entry name" value="RIBOSOMALL20"/>
</dbReference>
<dbReference type="Gene3D" id="6.10.160.10">
    <property type="match status" value="1"/>
</dbReference>
<dbReference type="STRING" id="1802517.A2892_00135"/>
<name>A0A1F8BAN7_9BACT</name>
<dbReference type="FunFam" id="1.10.1900.20:FF:000001">
    <property type="entry name" value="50S ribosomal protein L20"/>
    <property type="match status" value="1"/>
</dbReference>
<dbReference type="PANTHER" id="PTHR10986">
    <property type="entry name" value="39S RIBOSOMAL PROTEIN L20"/>
    <property type="match status" value="1"/>
</dbReference>
<evidence type="ECO:0000256" key="4">
    <source>
        <dbReference type="ARBA" id="ARBA00035172"/>
    </source>
</evidence>
<dbReference type="GO" id="GO:0005840">
    <property type="term" value="C:ribosome"/>
    <property type="evidence" value="ECO:0007669"/>
    <property type="project" value="UniProtKB-KW"/>
</dbReference>
<protein>
    <recommendedName>
        <fullName evidence="4 5">Large ribosomal subunit protein bL20</fullName>
    </recommendedName>
</protein>
<dbReference type="Gene3D" id="1.10.1900.20">
    <property type="entry name" value="Ribosomal protein L20"/>
    <property type="match status" value="1"/>
</dbReference>
<comment type="similarity">
    <text evidence="1 5 6">Belongs to the bacterial ribosomal protein bL20 family.</text>
</comment>
<evidence type="ECO:0000256" key="1">
    <source>
        <dbReference type="ARBA" id="ARBA00007698"/>
    </source>
</evidence>
<keyword evidence="5 6" id="KW-0694">RNA-binding</keyword>
<dbReference type="HAMAP" id="MF_00382">
    <property type="entry name" value="Ribosomal_bL20"/>
    <property type="match status" value="1"/>
</dbReference>
<keyword evidence="2 5" id="KW-0689">Ribosomal protein</keyword>
<keyword evidence="5 6" id="KW-0699">rRNA-binding</keyword>
<dbReference type="AlphaFoldDB" id="A0A1F8BAN7"/>
<dbReference type="GO" id="GO:0006412">
    <property type="term" value="P:translation"/>
    <property type="evidence" value="ECO:0007669"/>
    <property type="project" value="InterPro"/>
</dbReference>
<sequence length="112" mass="13109">MTRVKSVAQKRHRKIRKLTKGFKQARRRRVKAGKEALLHAGQYAYIGRKLRKRDLRSLWIKRLNAGTRVHGLSYSKFISKLKKAKIELDRKILADIAVNDPSTFEKILQEVK</sequence>
<comment type="caution">
    <text evidence="7">The sequence shown here is derived from an EMBL/GenBank/DDBJ whole genome shotgun (WGS) entry which is preliminary data.</text>
</comment>
<dbReference type="GO" id="GO:1990904">
    <property type="term" value="C:ribonucleoprotein complex"/>
    <property type="evidence" value="ECO:0007669"/>
    <property type="project" value="UniProtKB-KW"/>
</dbReference>